<keyword evidence="3" id="KW-1185">Reference proteome</keyword>
<feature type="compositionally biased region" description="Basic and acidic residues" evidence="1">
    <location>
        <begin position="682"/>
        <end position="698"/>
    </location>
</feature>
<accession>A0AAJ0M8M3</accession>
<reference evidence="2" key="1">
    <citation type="journal article" date="2023" name="Mol. Phylogenet. Evol.">
        <title>Genome-scale phylogeny and comparative genomics of the fungal order Sordariales.</title>
        <authorList>
            <person name="Hensen N."/>
            <person name="Bonometti L."/>
            <person name="Westerberg I."/>
            <person name="Brannstrom I.O."/>
            <person name="Guillou S."/>
            <person name="Cros-Aarteil S."/>
            <person name="Calhoun S."/>
            <person name="Haridas S."/>
            <person name="Kuo A."/>
            <person name="Mondo S."/>
            <person name="Pangilinan J."/>
            <person name="Riley R."/>
            <person name="LaButti K."/>
            <person name="Andreopoulos B."/>
            <person name="Lipzen A."/>
            <person name="Chen C."/>
            <person name="Yan M."/>
            <person name="Daum C."/>
            <person name="Ng V."/>
            <person name="Clum A."/>
            <person name="Steindorff A."/>
            <person name="Ohm R.A."/>
            <person name="Martin F."/>
            <person name="Silar P."/>
            <person name="Natvig D.O."/>
            <person name="Lalanne C."/>
            <person name="Gautier V."/>
            <person name="Ament-Velasquez S.L."/>
            <person name="Kruys A."/>
            <person name="Hutchinson M.I."/>
            <person name="Powell A.J."/>
            <person name="Barry K."/>
            <person name="Miller A.N."/>
            <person name="Grigoriev I.V."/>
            <person name="Debuchy R."/>
            <person name="Gladieux P."/>
            <person name="Hiltunen Thoren M."/>
            <person name="Johannesson H."/>
        </authorList>
    </citation>
    <scope>NUCLEOTIDE SEQUENCE</scope>
    <source>
        <strain evidence="2">CBS 955.72</strain>
    </source>
</reference>
<dbReference type="PANTHER" id="PTHR40788">
    <property type="entry name" value="CLR5 DOMAIN-CONTAINING PROTEIN-RELATED"/>
    <property type="match status" value="1"/>
</dbReference>
<sequence length="835" mass="94923">MAQMNLDNIDYNNPDHFAELMGPNARLAVFKSPDTVRKEARETSQIIHDTYNTLHAIVARHEETIQDRWMKKSGKQRRKILLECWPGMSPVHRPDFEAYRKGTEEQRSQGTEYRESFMWPYINQEDLSKPKNFLLLLNARAHHYPSHFAAADDGAIRLGVVTGAIVRVFLNGYVMILNGATGPDKYGELITWDDHPEAFEWMHTGKQFNPGDGLIVLEMQERILRFLLDCSRFILHDIAADTLASGIYPVQPEPHVKTGAKAKSFESLVVTATELPYRLPARIDFGRMELLLGAKESAARDHIWALREDPDYFGSWMADMKEHRQEMLKDTMGNIHPAFHLGGGTLVKARIIANLVVEAYGELEIFTELCSQAKELHLLYNQCAAQLSPTEDLPGDFLDRLLTFRHYLRQAVKGPLKALRHNVVASPQIRKFFVRQPPATATTSHISVMTRPGIKLTEVEGHLIWLLRTLWEDGRELFLAGMPLVLDELERLLQANPQAAALVSARISEIIGEVSIISQCLSQIDQYQPWARGFDTAEVDKMQGIQQGFAVWAQPLSYICEGFRDRHFVRIAELGDVSNRRFFYPTERRRTKENVETLRCAEKNLDEFWRAVDKIVDARCEHLRGTIVRALLSEQRTLRRIPEWVDTCSSGSVTGKQNQQQRESLYKPLSTLYFNTGQIAGRADDASTTPKDKNKTSGESEPIETSSLPPPADPRDVDDRVKATATCFATIRVDSRALKVFRTLFFDPGVTSSPAVVCWQDFVYAMTSTGLFSAEKLYGSVWQFQRLDTKTPTGIQFHQPHLQGKILFAVARSMGRRLNRSFGWIGTSFVLKENE</sequence>
<protein>
    <submittedName>
        <fullName evidence="2">Uncharacterized protein</fullName>
    </submittedName>
</protein>
<name>A0AAJ0M8M3_9PEZI</name>
<dbReference type="Proteomes" id="UP001275084">
    <property type="component" value="Unassembled WGS sequence"/>
</dbReference>
<proteinExistence type="predicted"/>
<reference evidence="2" key="2">
    <citation type="submission" date="2023-06" db="EMBL/GenBank/DDBJ databases">
        <authorList>
            <consortium name="Lawrence Berkeley National Laboratory"/>
            <person name="Haridas S."/>
            <person name="Hensen N."/>
            <person name="Bonometti L."/>
            <person name="Westerberg I."/>
            <person name="Brannstrom I.O."/>
            <person name="Guillou S."/>
            <person name="Cros-Aarteil S."/>
            <person name="Calhoun S."/>
            <person name="Kuo A."/>
            <person name="Mondo S."/>
            <person name="Pangilinan J."/>
            <person name="Riley R."/>
            <person name="Labutti K."/>
            <person name="Andreopoulos B."/>
            <person name="Lipzen A."/>
            <person name="Chen C."/>
            <person name="Yanf M."/>
            <person name="Daum C."/>
            <person name="Ng V."/>
            <person name="Clum A."/>
            <person name="Steindorff A."/>
            <person name="Ohm R."/>
            <person name="Martin F."/>
            <person name="Silar P."/>
            <person name="Natvig D."/>
            <person name="Lalanne C."/>
            <person name="Gautier V."/>
            <person name="Ament-Velasquez S.L."/>
            <person name="Kruys A."/>
            <person name="Hutchinson M.I."/>
            <person name="Powell A.J."/>
            <person name="Barry K."/>
            <person name="Miller A.N."/>
            <person name="Grigoriev I.V."/>
            <person name="Debuchy R."/>
            <person name="Gladieux P."/>
            <person name="Thoren M.H."/>
            <person name="Johannesson H."/>
        </authorList>
    </citation>
    <scope>NUCLEOTIDE SEQUENCE</scope>
    <source>
        <strain evidence="2">CBS 955.72</strain>
    </source>
</reference>
<dbReference type="AlphaFoldDB" id="A0AAJ0M8M3"/>
<evidence type="ECO:0000313" key="2">
    <source>
        <dbReference type="EMBL" id="KAK3341950.1"/>
    </source>
</evidence>
<gene>
    <name evidence="2" type="ORF">B0T25DRAFT_356333</name>
</gene>
<evidence type="ECO:0000256" key="1">
    <source>
        <dbReference type="SAM" id="MobiDB-lite"/>
    </source>
</evidence>
<dbReference type="PANTHER" id="PTHR40788:SF2">
    <property type="entry name" value="CLR5 DOMAIN-CONTAINING PROTEIN"/>
    <property type="match status" value="1"/>
</dbReference>
<dbReference type="EMBL" id="JAUIQD010000008">
    <property type="protein sequence ID" value="KAK3341950.1"/>
    <property type="molecule type" value="Genomic_DNA"/>
</dbReference>
<feature type="region of interest" description="Disordered" evidence="1">
    <location>
        <begin position="682"/>
        <end position="717"/>
    </location>
</feature>
<comment type="caution">
    <text evidence="2">The sequence shown here is derived from an EMBL/GenBank/DDBJ whole genome shotgun (WGS) entry which is preliminary data.</text>
</comment>
<evidence type="ECO:0000313" key="3">
    <source>
        <dbReference type="Proteomes" id="UP001275084"/>
    </source>
</evidence>
<organism evidence="2 3">
    <name type="scientific">Lasiosphaeria hispida</name>
    <dbReference type="NCBI Taxonomy" id="260671"/>
    <lineage>
        <taxon>Eukaryota</taxon>
        <taxon>Fungi</taxon>
        <taxon>Dikarya</taxon>
        <taxon>Ascomycota</taxon>
        <taxon>Pezizomycotina</taxon>
        <taxon>Sordariomycetes</taxon>
        <taxon>Sordariomycetidae</taxon>
        <taxon>Sordariales</taxon>
        <taxon>Lasiosphaeriaceae</taxon>
        <taxon>Lasiosphaeria</taxon>
    </lineage>
</organism>